<evidence type="ECO:0000313" key="1">
    <source>
        <dbReference type="EMBL" id="EPX58771.1"/>
    </source>
</evidence>
<gene>
    <name evidence="1" type="ORF">D187_003732</name>
</gene>
<dbReference type="EMBL" id="ANAH02000022">
    <property type="protein sequence ID" value="EPX58771.1"/>
    <property type="molecule type" value="Genomic_DNA"/>
</dbReference>
<dbReference type="AlphaFoldDB" id="S9P6G9"/>
<evidence type="ECO:0000313" key="2">
    <source>
        <dbReference type="Proteomes" id="UP000011682"/>
    </source>
</evidence>
<dbReference type="SUPFAM" id="SSF49695">
    <property type="entry name" value="gamma-Crystallin-like"/>
    <property type="match status" value="1"/>
</dbReference>
<reference evidence="1" key="1">
    <citation type="submission" date="2013-05" db="EMBL/GenBank/DDBJ databases">
        <title>Genome assembly of Cystobacter fuscus DSM 2262.</title>
        <authorList>
            <person name="Sharma G."/>
            <person name="Khatri I."/>
            <person name="Kaur C."/>
            <person name="Mayilraj S."/>
            <person name="Subramanian S."/>
        </authorList>
    </citation>
    <scope>NUCLEOTIDE SEQUENCE [LARGE SCALE GENOMIC DNA]</scope>
    <source>
        <strain evidence="1">DSM 2262</strain>
    </source>
</reference>
<dbReference type="OrthoDB" id="5123238at2"/>
<protein>
    <submittedName>
        <fullName evidence="1">Uncharacterized protein</fullName>
    </submittedName>
</protein>
<dbReference type="InterPro" id="IPR011024">
    <property type="entry name" value="G_crystallin-like"/>
</dbReference>
<organism evidence="1 2">
    <name type="scientific">Cystobacter fuscus (strain ATCC 25194 / DSM 2262 / NBRC 100088 / M29)</name>
    <dbReference type="NCBI Taxonomy" id="1242864"/>
    <lineage>
        <taxon>Bacteria</taxon>
        <taxon>Pseudomonadati</taxon>
        <taxon>Myxococcota</taxon>
        <taxon>Myxococcia</taxon>
        <taxon>Myxococcales</taxon>
        <taxon>Cystobacterineae</taxon>
        <taxon>Archangiaceae</taxon>
        <taxon>Cystobacter</taxon>
    </lineage>
</organism>
<comment type="caution">
    <text evidence="1">The sequence shown here is derived from an EMBL/GenBank/DDBJ whole genome shotgun (WGS) entry which is preliminary data.</text>
</comment>
<accession>S9P6G9</accession>
<keyword evidence="2" id="KW-1185">Reference proteome</keyword>
<dbReference type="Pfam" id="PF03995">
    <property type="entry name" value="Inhibitor_I36"/>
    <property type="match status" value="1"/>
</dbReference>
<dbReference type="Gene3D" id="2.60.20.10">
    <property type="entry name" value="Crystallins"/>
    <property type="match status" value="1"/>
</dbReference>
<name>S9P6G9_CYSF2</name>
<sequence>MERMNTKMNNKSFDRNPRGARWAGLLGLLLVAPVGCGPEESQLPEEGGSGVMASYRGTQVSLEWLLRNREAVSCDDHLGHGIISCYDSHPEMMASLESGKVSAQACGTHGTQYATIWEHFGYSGSSFTLFYDYSNLGSIGWNDRISAVQVVSGCSARFFQNAGYDSGAFGGPIPYSENTWYVGDVFNDQFSSVSRGG</sequence>
<dbReference type="Proteomes" id="UP000011682">
    <property type="component" value="Unassembled WGS sequence"/>
</dbReference>
<proteinExistence type="predicted"/>
<dbReference type="RefSeq" id="WP_002632439.1">
    <property type="nucleotide sequence ID" value="NZ_ANAH02000022.1"/>
</dbReference>